<evidence type="ECO:0000313" key="1">
    <source>
        <dbReference type="EMBL" id="BAC94622.1"/>
    </source>
</evidence>
<dbReference type="AlphaFoldDB" id="Q7MKE3"/>
<evidence type="ECO:0000313" key="2">
    <source>
        <dbReference type="Proteomes" id="UP000002675"/>
    </source>
</evidence>
<dbReference type="HOGENOM" id="CLU_2811353_0_0_6"/>
<name>Q7MKE3_VIBVY</name>
<reference evidence="1 2" key="1">
    <citation type="journal article" date="2003" name="Genome Res.">
        <title>Comparative genome analysis of Vibrio vulnificus, a marine pathogen.</title>
        <authorList>
            <person name="Chen C.Y."/>
            <person name="Wu K.M."/>
            <person name="Chang Y.C."/>
            <person name="Chang C.H."/>
            <person name="Tsai H.C."/>
            <person name="Liao T.L."/>
            <person name="Liu Y.M."/>
            <person name="Chen H.J."/>
            <person name="Shen A.B."/>
            <person name="Li J.C."/>
            <person name="Su T.L."/>
            <person name="Shao C.P."/>
            <person name="Lee C.T."/>
            <person name="Hor L.I."/>
            <person name="Tsai S.F."/>
        </authorList>
    </citation>
    <scope>NUCLEOTIDE SEQUENCE [LARGE SCALE GENOMIC DNA]</scope>
    <source>
        <strain evidence="1 2">YJ016</strain>
    </source>
</reference>
<dbReference type="EMBL" id="BA000037">
    <property type="protein sequence ID" value="BAC94622.1"/>
    <property type="molecule type" value="Genomic_DNA"/>
</dbReference>
<protein>
    <submittedName>
        <fullName evidence="1">Uncharacterized protein</fullName>
    </submittedName>
</protein>
<organism evidence="1 2">
    <name type="scientific">Vibrio vulnificus (strain YJ016)</name>
    <dbReference type="NCBI Taxonomy" id="196600"/>
    <lineage>
        <taxon>Bacteria</taxon>
        <taxon>Pseudomonadati</taxon>
        <taxon>Pseudomonadota</taxon>
        <taxon>Gammaproteobacteria</taxon>
        <taxon>Vibrionales</taxon>
        <taxon>Vibrionaceae</taxon>
        <taxon>Vibrio</taxon>
    </lineage>
</organism>
<dbReference type="KEGG" id="vvy:VV1858"/>
<dbReference type="RefSeq" id="WP_011150427.1">
    <property type="nucleotide sequence ID" value="NC_005139.1"/>
</dbReference>
<sequence>MRNTTGLTDRQIEQIVAMWEFITQADDNQETYFDGSIIQGLDIKLDISKAHGTIRLQHLLNRPIQCV</sequence>
<proteinExistence type="predicted"/>
<accession>Q7MKE3</accession>
<dbReference type="Proteomes" id="UP000002675">
    <property type="component" value="Chromosome I"/>
</dbReference>
<gene>
    <name evidence="1" type="ordered locus">VV1858</name>
</gene>